<dbReference type="eggNOG" id="ENOG502RBV5">
    <property type="taxonomic scope" value="Eukaryota"/>
</dbReference>
<protein>
    <submittedName>
        <fullName evidence="3">Expressed protein</fullName>
    </submittedName>
</protein>
<dbReference type="Pfam" id="PF08101">
    <property type="entry name" value="Msb1-Mug8_dom"/>
    <property type="match status" value="1"/>
</dbReference>
<dbReference type="CDD" id="cd04401">
    <property type="entry name" value="RhoGAP_fMSB1"/>
    <property type="match status" value="1"/>
</dbReference>
<dbReference type="STRING" id="214684.Q5KHD4"/>
<dbReference type="InterPro" id="IPR037508">
    <property type="entry name" value="Msb1/Mug8"/>
</dbReference>
<evidence type="ECO:0000313" key="3">
    <source>
        <dbReference type="EMBL" id="AAW43440.2"/>
    </source>
</evidence>
<dbReference type="RefSeq" id="XP_024512826.1">
    <property type="nucleotide sequence ID" value="XM_024657145.1"/>
</dbReference>
<dbReference type="AlphaFoldDB" id="Q5KHD4"/>
<dbReference type="SUPFAM" id="SSF48350">
    <property type="entry name" value="GTPase activation domain, GAP"/>
    <property type="match status" value="1"/>
</dbReference>
<dbReference type="OrthoDB" id="3362494at2759"/>
<name>Q5KHD4_CRYD1</name>
<keyword evidence="4" id="KW-1185">Reference proteome</keyword>
<dbReference type="InterPro" id="IPR008936">
    <property type="entry name" value="Rho_GTPase_activation_prot"/>
</dbReference>
<dbReference type="PANTHER" id="PTHR28093:SF1">
    <property type="entry name" value="MORPHOGENESIS-RELATED PROTEIN MSB1"/>
    <property type="match status" value="1"/>
</dbReference>
<feature type="domain" description="Meiotically up-regulated protein Msb1/Mug8" evidence="2">
    <location>
        <begin position="126"/>
        <end position="345"/>
    </location>
</feature>
<proteinExistence type="predicted"/>
<dbReference type="VEuPathDB" id="FungiDB:CNE00430"/>
<dbReference type="Gene3D" id="1.10.555.10">
    <property type="entry name" value="Rho GTPase activation protein"/>
    <property type="match status" value="1"/>
</dbReference>
<feature type="compositionally biased region" description="Basic residues" evidence="1">
    <location>
        <begin position="1"/>
        <end position="11"/>
    </location>
</feature>
<organism evidence="3 4">
    <name type="scientific">Cryptococcus deneoformans (strain JEC21 / ATCC MYA-565)</name>
    <name type="common">Cryptococcus neoformans var. neoformans serotype D</name>
    <dbReference type="NCBI Taxonomy" id="214684"/>
    <lineage>
        <taxon>Eukaryota</taxon>
        <taxon>Fungi</taxon>
        <taxon>Dikarya</taxon>
        <taxon>Basidiomycota</taxon>
        <taxon>Agaricomycotina</taxon>
        <taxon>Tremellomycetes</taxon>
        <taxon>Tremellales</taxon>
        <taxon>Cryptococcaceae</taxon>
        <taxon>Cryptococcus</taxon>
        <taxon>Cryptococcus neoformans species complex</taxon>
    </lineage>
</organism>
<sequence length="733" mass="82170">MTSLFRSRKDKANKTLPATSSKSARATTPNGKDQVKFSEFGTVANITPRTMPAKHSQPLTPPESPYGTSAPLLPPKYSFCPTQVPLHVNTLNSVDSFNYSADDVTGLKAYGFLAGVGSRITLGLQEVGWVIKNVGDELEQRGLTTPLLFSNQALELNQTRTRMLIQSFIETLSPNDRMRARQNAFIHDIRFAKEHELAWFLRWALSRITRVKEGTKMICHGVMEWEVYEEWRGRERAANYPADAFPFLAQLVPPDVYNLILTPLFHLLSRFAAHSHLSGLTPHALSSLFAPLLFDTPTSTTALTSHAIFVRSACATEHLLLASIRSSGTAGTLVTDLPFRLKEWVAGYPSMVVSDADLARGAPRRGSRIIRCERASRTVRAYTKDLLPHVESWIGEVPDGEKWEAWERIMWKARRGSVARPKPSSAWKRRLAVKNIPTPPTRPNDLSHSVSYGVALRPASIMSGVSCTDINKGRDEEEEARYGSLAGKEWSMFEEGGFDAPTEEKREDIDTRLQFDLNESAKLNIAEKRQTMDWNEFAGPSGGFNRNDPFLDVSLSFSPPISSSIASWPEERDQLAKRLHKAQKDAVPFHYDTLPVFGKDVPFHGDDDWMSLGGRAGGVEQVDGKGVVYVEEAWVDVWADLMLGAGWVDREELTFREANWAIVEYKAKPSKVDSDVILDPMTDPRTSGLYILYEERVPLDYQLAIADPKQKKSFTSSFFFPKSKKRAPLPHRL</sequence>
<evidence type="ECO:0000256" key="1">
    <source>
        <dbReference type="SAM" id="MobiDB-lite"/>
    </source>
</evidence>
<gene>
    <name evidence="3" type="ordered locus">CNE00430</name>
</gene>
<dbReference type="EMBL" id="AE017345">
    <property type="protein sequence ID" value="AAW43440.2"/>
    <property type="molecule type" value="Genomic_DNA"/>
</dbReference>
<feature type="region of interest" description="Disordered" evidence="1">
    <location>
        <begin position="48"/>
        <end position="68"/>
    </location>
</feature>
<accession>Q5KHD4</accession>
<dbReference type="KEGG" id="cne:CNE00430"/>
<dbReference type="GeneID" id="3257807"/>
<dbReference type="HOGENOM" id="CLU_006186_0_0_1"/>
<dbReference type="PANTHER" id="PTHR28093">
    <property type="entry name" value="MORPHOGENESIS-RELATED PROTEIN MSB1"/>
    <property type="match status" value="1"/>
</dbReference>
<dbReference type="PaxDb" id="214684-Q5KHD4"/>
<evidence type="ECO:0000313" key="4">
    <source>
        <dbReference type="Proteomes" id="UP000002149"/>
    </source>
</evidence>
<dbReference type="Proteomes" id="UP000002149">
    <property type="component" value="Chromosome 5"/>
</dbReference>
<dbReference type="InterPro" id="IPR012965">
    <property type="entry name" value="Msb1/Mug8_dom"/>
</dbReference>
<feature type="region of interest" description="Disordered" evidence="1">
    <location>
        <begin position="1"/>
        <end position="34"/>
    </location>
</feature>
<dbReference type="InParanoid" id="Q5KHD4"/>
<feature type="compositionally biased region" description="Polar residues" evidence="1">
    <location>
        <begin position="16"/>
        <end position="31"/>
    </location>
</feature>
<evidence type="ECO:0000259" key="2">
    <source>
        <dbReference type="Pfam" id="PF08101"/>
    </source>
</evidence>
<reference evidence="3 4" key="1">
    <citation type="journal article" date="2005" name="Science">
        <title>The genome of the basidiomycetous yeast and human pathogen Cryptococcus neoformans.</title>
        <authorList>
            <person name="Loftus B.J."/>
            <person name="Fung E."/>
            <person name="Roncaglia P."/>
            <person name="Rowley D."/>
            <person name="Amedeo P."/>
            <person name="Bruno D."/>
            <person name="Vamathevan J."/>
            <person name="Miranda M."/>
            <person name="Anderson I.J."/>
            <person name="Fraser J.A."/>
            <person name="Allen J.E."/>
            <person name="Bosdet I.E."/>
            <person name="Brent M.R."/>
            <person name="Chiu R."/>
            <person name="Doering T.L."/>
            <person name="Donlin M.J."/>
            <person name="D'Souza C.A."/>
            <person name="Fox D.S."/>
            <person name="Grinberg V."/>
            <person name="Fu J."/>
            <person name="Fukushima M."/>
            <person name="Haas B.J."/>
            <person name="Huang J.C."/>
            <person name="Janbon G."/>
            <person name="Jones S.J."/>
            <person name="Koo H.L."/>
            <person name="Krzywinski M.I."/>
            <person name="Kwon-Chung J.K."/>
            <person name="Lengeler K.B."/>
            <person name="Maiti R."/>
            <person name="Marra M.A."/>
            <person name="Marra R.E."/>
            <person name="Mathewson C.A."/>
            <person name="Mitchell T.G."/>
            <person name="Pertea M."/>
            <person name="Riggs F.R."/>
            <person name="Salzberg S.L."/>
            <person name="Schein J.E."/>
            <person name="Shvartsbeyn A."/>
            <person name="Shin H."/>
            <person name="Shumway M."/>
            <person name="Specht C.A."/>
            <person name="Suh B.B."/>
            <person name="Tenney A."/>
            <person name="Utterback T.R."/>
            <person name="Wickes B.L."/>
            <person name="Wortman J.R."/>
            <person name="Wye N.H."/>
            <person name="Kronstad J.W."/>
            <person name="Lodge J.K."/>
            <person name="Heitman J."/>
            <person name="Davis R.W."/>
            <person name="Fraser C.M."/>
            <person name="Hyman R.W."/>
        </authorList>
    </citation>
    <scope>NUCLEOTIDE SEQUENCE [LARGE SCALE GENOMIC DNA]</scope>
    <source>
        <strain evidence="4">JEC21 / ATCC MYA-565</strain>
    </source>
</reference>